<evidence type="ECO:0000313" key="5">
    <source>
        <dbReference type="Proteomes" id="UP001551482"/>
    </source>
</evidence>
<proteinExistence type="predicted"/>
<accession>A0ABV3DPR2</accession>
<comment type="caution">
    <text evidence="4">The sequence shown here is derived from an EMBL/GenBank/DDBJ whole genome shotgun (WGS) entry which is preliminary data.</text>
</comment>
<dbReference type="PROSITE" id="PS50075">
    <property type="entry name" value="CARRIER"/>
    <property type="match status" value="1"/>
</dbReference>
<feature type="domain" description="Carrier" evidence="3">
    <location>
        <begin position="3"/>
        <end position="81"/>
    </location>
</feature>
<keyword evidence="1" id="KW-0596">Phosphopantetheine</keyword>
<dbReference type="InterPro" id="IPR006162">
    <property type="entry name" value="Ppantetheine_attach_site"/>
</dbReference>
<evidence type="ECO:0000256" key="1">
    <source>
        <dbReference type="ARBA" id="ARBA00022450"/>
    </source>
</evidence>
<dbReference type="Proteomes" id="UP001551482">
    <property type="component" value="Unassembled WGS sequence"/>
</dbReference>
<sequence>MNQLTLGGFTDILRRAAGEEEDVDLEGDIVEVAFADLGYDSLALLEVAAIVEREFGIAIADEAVQEARTPGMFIGLVNGLLEQPA</sequence>
<evidence type="ECO:0000256" key="2">
    <source>
        <dbReference type="ARBA" id="ARBA00022553"/>
    </source>
</evidence>
<dbReference type="InterPro" id="IPR036736">
    <property type="entry name" value="ACP-like_sf"/>
</dbReference>
<evidence type="ECO:0000313" key="4">
    <source>
        <dbReference type="EMBL" id="MEU8137738.1"/>
    </source>
</evidence>
<dbReference type="Gene3D" id="1.10.1200.10">
    <property type="entry name" value="ACP-like"/>
    <property type="match status" value="1"/>
</dbReference>
<protein>
    <submittedName>
        <fullName evidence="4">Acyl carrier protein</fullName>
    </submittedName>
</protein>
<name>A0ABV3DPR2_9ACTN</name>
<dbReference type="InterPro" id="IPR009081">
    <property type="entry name" value="PP-bd_ACP"/>
</dbReference>
<reference evidence="4 5" key="1">
    <citation type="submission" date="2024-06" db="EMBL/GenBank/DDBJ databases">
        <title>The Natural Products Discovery Center: Release of the First 8490 Sequenced Strains for Exploring Actinobacteria Biosynthetic Diversity.</title>
        <authorList>
            <person name="Kalkreuter E."/>
            <person name="Kautsar S.A."/>
            <person name="Yang D."/>
            <person name="Bader C.D."/>
            <person name="Teijaro C.N."/>
            <person name="Fluegel L."/>
            <person name="Davis C.M."/>
            <person name="Simpson J.R."/>
            <person name="Lauterbach L."/>
            <person name="Steele A.D."/>
            <person name="Gui C."/>
            <person name="Meng S."/>
            <person name="Li G."/>
            <person name="Viehrig K."/>
            <person name="Ye F."/>
            <person name="Su P."/>
            <person name="Kiefer A.F."/>
            <person name="Nichols A."/>
            <person name="Cepeda A.J."/>
            <person name="Yan W."/>
            <person name="Fan B."/>
            <person name="Jiang Y."/>
            <person name="Adhikari A."/>
            <person name="Zheng C.-J."/>
            <person name="Schuster L."/>
            <person name="Cowan T.M."/>
            <person name="Smanski M.J."/>
            <person name="Chevrette M.G."/>
            <person name="De Carvalho L.P.S."/>
            <person name="Shen B."/>
        </authorList>
    </citation>
    <scope>NUCLEOTIDE SEQUENCE [LARGE SCALE GENOMIC DNA]</scope>
    <source>
        <strain evidence="4 5">NPDC048946</strain>
    </source>
</reference>
<gene>
    <name evidence="4" type="ORF">AB0C36_30015</name>
</gene>
<dbReference type="SUPFAM" id="SSF47336">
    <property type="entry name" value="ACP-like"/>
    <property type="match status" value="1"/>
</dbReference>
<dbReference type="PROSITE" id="PS00012">
    <property type="entry name" value="PHOSPHOPANTETHEINE"/>
    <property type="match status" value="1"/>
</dbReference>
<keyword evidence="5" id="KW-1185">Reference proteome</keyword>
<dbReference type="RefSeq" id="WP_358360068.1">
    <property type="nucleotide sequence ID" value="NZ_JBEZFP010000098.1"/>
</dbReference>
<dbReference type="EMBL" id="JBEZFP010000098">
    <property type="protein sequence ID" value="MEU8137738.1"/>
    <property type="molecule type" value="Genomic_DNA"/>
</dbReference>
<dbReference type="Pfam" id="PF00550">
    <property type="entry name" value="PP-binding"/>
    <property type="match status" value="1"/>
</dbReference>
<evidence type="ECO:0000259" key="3">
    <source>
        <dbReference type="PROSITE" id="PS50075"/>
    </source>
</evidence>
<keyword evidence="2" id="KW-0597">Phosphoprotein</keyword>
<organism evidence="4 5">
    <name type="scientific">Streptodolium elevatio</name>
    <dbReference type="NCBI Taxonomy" id="3157996"/>
    <lineage>
        <taxon>Bacteria</taxon>
        <taxon>Bacillati</taxon>
        <taxon>Actinomycetota</taxon>
        <taxon>Actinomycetes</taxon>
        <taxon>Kitasatosporales</taxon>
        <taxon>Streptomycetaceae</taxon>
        <taxon>Streptodolium</taxon>
    </lineage>
</organism>